<dbReference type="AlphaFoldDB" id="C5C6T0"/>
<keyword evidence="1" id="KW-0732">Signal</keyword>
<dbReference type="Proteomes" id="UP000000738">
    <property type="component" value="Chromosome"/>
</dbReference>
<accession>C5C6T0</accession>
<dbReference type="EnsemblBacteria" id="ACS31418">
    <property type="protein sequence ID" value="ACS31418"/>
    <property type="gene ID" value="Mlut_19370"/>
</dbReference>
<feature type="chain" id="PRO_5036437877" description="Tat pathway signal sequence domain protein" evidence="1">
    <location>
        <begin position="31"/>
        <end position="186"/>
    </location>
</feature>
<evidence type="ECO:0000313" key="3">
    <source>
        <dbReference type="EMBL" id="SQG47846.1"/>
    </source>
</evidence>
<organism evidence="2 4">
    <name type="scientific">Micrococcus luteus (strain ATCC 4698 / DSM 20030 / JCM 1464 / CCM 169 / CCUG 5858 / IAM 1056 / NBRC 3333 / NCIMB 9278 / NCTC 2665 / VKM Ac-2230)</name>
    <name type="common">Micrococcus lysodeikticus</name>
    <dbReference type="NCBI Taxonomy" id="465515"/>
    <lineage>
        <taxon>Bacteria</taxon>
        <taxon>Bacillati</taxon>
        <taxon>Actinomycetota</taxon>
        <taxon>Actinomycetes</taxon>
        <taxon>Micrococcales</taxon>
        <taxon>Micrococcaceae</taxon>
        <taxon>Micrococcus</taxon>
    </lineage>
</organism>
<evidence type="ECO:0000256" key="1">
    <source>
        <dbReference type="SAM" id="SignalP"/>
    </source>
</evidence>
<proteinExistence type="predicted"/>
<evidence type="ECO:0008006" key="6">
    <source>
        <dbReference type="Google" id="ProtNLM"/>
    </source>
</evidence>
<reference evidence="4" key="2">
    <citation type="journal article" date="2010" name="J. Bacteriol.">
        <title>Genome sequence of the Fleming strain of Micrococcus luteus, a simple free-living actinobacterium.</title>
        <authorList>
            <person name="Young M."/>
            <person name="Artsatbanov V."/>
            <person name="Beller H.R."/>
            <person name="Chandra G."/>
            <person name="Chater K.F."/>
            <person name="Dover L.G."/>
            <person name="Goh E.B."/>
            <person name="Kahan T."/>
            <person name="Kaprelyants A.S."/>
            <person name="Kyrpides N."/>
            <person name="Lapidus A."/>
            <person name="Lowry S.R."/>
            <person name="Lykidis A."/>
            <person name="Mahillon J."/>
            <person name="Markowitz V."/>
            <person name="Mavromatis K."/>
            <person name="Mukamolova G.V."/>
            <person name="Oren A."/>
            <person name="Rokem J.S."/>
            <person name="Smith M.C."/>
            <person name="Young D.I."/>
            <person name="Greenblatt C.L."/>
        </authorList>
    </citation>
    <scope>NUCLEOTIDE SEQUENCE [LARGE SCALE GENOMIC DNA]</scope>
    <source>
        <strain evidence="4">ATCC 4698 / DSM 20030 / JCM 1464 / NBRC 3333 / NCIMB 9278 / NCTC 2665 / VKM Ac-2230</strain>
    </source>
</reference>
<dbReference type="EMBL" id="CP001628">
    <property type="protein sequence ID" value="ACS31418.1"/>
    <property type="molecule type" value="Genomic_DNA"/>
</dbReference>
<dbReference type="EMBL" id="LS483396">
    <property type="protein sequence ID" value="SQG47846.1"/>
    <property type="molecule type" value="Genomic_DNA"/>
</dbReference>
<dbReference type="KEGG" id="mlu:Mlut_19370"/>
<keyword evidence="4" id="KW-1185">Reference proteome</keyword>
<dbReference type="HOGENOM" id="CLU_1452876_0_0_11"/>
<gene>
    <name evidence="2" type="ordered locus">Mlut_19370</name>
    <name evidence="3" type="ORF">NCTC2665_00612</name>
</gene>
<sequence length="186" mass="19405">MRMDIKKKLAALSAGAVVAGLLTAAPSAGAAPTPAGEDTPSLDAYCAEEYWTNTSVTSNIFKQSHSSYSSVSGAPGVTLTIATGRTFGVSGDITGELSGDVSAILAGVSAKAGTRVGVNYSSTNTVSGSWKVPSTYTNGGKLAIGAKRAQGTWSRQMLNKSCNVVTLRSGSFYTPWQQFYFQHYRL</sequence>
<dbReference type="PATRIC" id="fig|465515.4.peg.1874"/>
<feature type="signal peptide" evidence="1">
    <location>
        <begin position="1"/>
        <end position="30"/>
    </location>
</feature>
<dbReference type="Proteomes" id="UP000248985">
    <property type="component" value="Chromosome 1"/>
</dbReference>
<protein>
    <recommendedName>
        <fullName evidence="6">Tat pathway signal sequence domain protein</fullName>
    </recommendedName>
</protein>
<evidence type="ECO:0000313" key="5">
    <source>
        <dbReference type="Proteomes" id="UP000248985"/>
    </source>
</evidence>
<evidence type="ECO:0000313" key="2">
    <source>
        <dbReference type="EMBL" id="ACS31418.1"/>
    </source>
</evidence>
<evidence type="ECO:0000313" key="4">
    <source>
        <dbReference type="Proteomes" id="UP000000738"/>
    </source>
</evidence>
<name>C5C6T0_MICLC</name>
<reference evidence="2" key="1">
    <citation type="submission" date="2009-05" db="EMBL/GenBank/DDBJ databases">
        <title>Complete sequence of Micrococcus luteus NCTC 2665.</title>
        <authorList>
            <consortium name="US DOE Joint Genome Institute"/>
            <person name="Lucas S."/>
            <person name="Copeland A."/>
            <person name="Lapidus A."/>
            <person name="Glavina del Rio T."/>
            <person name="Dalin E."/>
            <person name="Tice H."/>
            <person name="Bruce D."/>
            <person name="Goodwin L."/>
            <person name="Pitluck S."/>
            <person name="Lowry S."/>
            <person name="Larimer F."/>
            <person name="Land M."/>
            <person name="Hauser L."/>
            <person name="Kyrpides N."/>
            <person name="Lykidis A."/>
            <person name="Young M."/>
            <person name="Greenblatt C."/>
        </authorList>
    </citation>
    <scope>NUCLEOTIDE SEQUENCE</scope>
    <source>
        <strain evidence="2">NCTC 2665</strain>
    </source>
</reference>
<reference evidence="3 5" key="3">
    <citation type="submission" date="2018-06" db="EMBL/GenBank/DDBJ databases">
        <authorList>
            <consortium name="Pathogen Informatics"/>
            <person name="Doyle S."/>
        </authorList>
    </citation>
    <scope>NUCLEOTIDE SEQUENCE [LARGE SCALE GENOMIC DNA]</scope>
    <source>
        <strain evidence="3 5">NCTC2665</strain>
    </source>
</reference>